<protein>
    <submittedName>
        <fullName evidence="4">Uncharacterized protein</fullName>
    </submittedName>
</protein>
<comment type="similarity">
    <text evidence="1">Belongs to the eukaryotic ribosomal protein eL13 family.</text>
</comment>
<dbReference type="GO" id="GO:1990904">
    <property type="term" value="C:ribonucleoprotein complex"/>
    <property type="evidence" value="ECO:0007669"/>
    <property type="project" value="UniProtKB-KW"/>
</dbReference>
<dbReference type="AlphaFoldDB" id="A0AAE1VL15"/>
<evidence type="ECO:0000256" key="3">
    <source>
        <dbReference type="ARBA" id="ARBA00023274"/>
    </source>
</evidence>
<dbReference type="Gene3D" id="1.20.5.110">
    <property type="match status" value="1"/>
</dbReference>
<name>A0AAE1VL15_9SOLA</name>
<dbReference type="InterPro" id="IPR001380">
    <property type="entry name" value="Ribosomal_eL13"/>
</dbReference>
<evidence type="ECO:0000313" key="4">
    <source>
        <dbReference type="EMBL" id="KAK4374258.1"/>
    </source>
</evidence>
<organism evidence="4 5">
    <name type="scientific">Anisodus tanguticus</name>
    <dbReference type="NCBI Taxonomy" id="243964"/>
    <lineage>
        <taxon>Eukaryota</taxon>
        <taxon>Viridiplantae</taxon>
        <taxon>Streptophyta</taxon>
        <taxon>Embryophyta</taxon>
        <taxon>Tracheophyta</taxon>
        <taxon>Spermatophyta</taxon>
        <taxon>Magnoliopsida</taxon>
        <taxon>eudicotyledons</taxon>
        <taxon>Gunneridae</taxon>
        <taxon>Pentapetalae</taxon>
        <taxon>asterids</taxon>
        <taxon>lamiids</taxon>
        <taxon>Solanales</taxon>
        <taxon>Solanaceae</taxon>
        <taxon>Solanoideae</taxon>
        <taxon>Hyoscyameae</taxon>
        <taxon>Anisodus</taxon>
    </lineage>
</organism>
<accession>A0AAE1VL15</accession>
<sequence length="402" mass="45199">MFSAYTAPARQKKASTIFPRPTAGSLRPIVHGQTLKYNMKVRAGRGFSLEELKAGDSSAEELANATQVQDPYLPIVREQPAVELVKVKDEMKSFNAYGKLRIERTNARHVGVRKGARKKFTQEVPFQSKDKDISLAKVFLYVATEDEAFMAFNHEMDAYSIQNEMKSTSMPSESLESTCMEDMPLAGKSMNEWMAEFDAIAREVEAELSSREIGCNLVEVLDAVNTVLFKSRGFKSLFGIVNGKCVDDPRTKASDINSKSLSGLEIATNKDIVGIALANLIRFHWKCASRANHGLMLTSPLRSIDSSNVYLLRPQDLRLAIMAPERLLILQPHNWSLRRDHGMMLYYSREYEEAVKELSICVAFAPEEESEILEPFVEKLHLLCVESSWNKSLGHKCHLSVP</sequence>
<dbReference type="GO" id="GO:0005840">
    <property type="term" value="C:ribosome"/>
    <property type="evidence" value="ECO:0007669"/>
    <property type="project" value="UniProtKB-KW"/>
</dbReference>
<dbReference type="GO" id="GO:0006412">
    <property type="term" value="P:translation"/>
    <property type="evidence" value="ECO:0007669"/>
    <property type="project" value="InterPro"/>
</dbReference>
<evidence type="ECO:0000313" key="5">
    <source>
        <dbReference type="Proteomes" id="UP001291623"/>
    </source>
</evidence>
<dbReference type="EMBL" id="JAVYJV010000003">
    <property type="protein sequence ID" value="KAK4374258.1"/>
    <property type="molecule type" value="Genomic_DNA"/>
</dbReference>
<dbReference type="Pfam" id="PF01294">
    <property type="entry name" value="Ribosomal_L13e"/>
    <property type="match status" value="1"/>
</dbReference>
<gene>
    <name evidence="4" type="ORF">RND71_004935</name>
</gene>
<evidence type="ECO:0000256" key="1">
    <source>
        <dbReference type="ARBA" id="ARBA00005640"/>
    </source>
</evidence>
<proteinExistence type="inferred from homology"/>
<dbReference type="PANTHER" id="PTHR31350">
    <property type="entry name" value="SI:DKEY-261L7.2"/>
    <property type="match status" value="1"/>
</dbReference>
<dbReference type="Pfam" id="PF13371">
    <property type="entry name" value="TPR_9"/>
    <property type="match status" value="1"/>
</dbReference>
<dbReference type="Proteomes" id="UP001291623">
    <property type="component" value="Unassembled WGS sequence"/>
</dbReference>
<dbReference type="GO" id="GO:0003735">
    <property type="term" value="F:structural constituent of ribosome"/>
    <property type="evidence" value="ECO:0007669"/>
    <property type="project" value="InterPro"/>
</dbReference>
<evidence type="ECO:0000256" key="2">
    <source>
        <dbReference type="ARBA" id="ARBA00022980"/>
    </source>
</evidence>
<keyword evidence="2" id="KW-0689">Ribosomal protein</keyword>
<comment type="caution">
    <text evidence="4">The sequence shown here is derived from an EMBL/GenBank/DDBJ whole genome shotgun (WGS) entry which is preliminary data.</text>
</comment>
<keyword evidence="3" id="KW-0687">Ribonucleoprotein</keyword>
<dbReference type="PANTHER" id="PTHR31350:SF30">
    <property type="entry name" value="TRANSGLUTAMINASE FAMILY PROTEIN"/>
    <property type="match status" value="1"/>
</dbReference>
<reference evidence="4" key="1">
    <citation type="submission" date="2023-12" db="EMBL/GenBank/DDBJ databases">
        <title>Genome assembly of Anisodus tanguticus.</title>
        <authorList>
            <person name="Wang Y.-J."/>
        </authorList>
    </citation>
    <scope>NUCLEOTIDE SEQUENCE</scope>
    <source>
        <strain evidence="4">KB-2021</strain>
        <tissue evidence="4">Leaf</tissue>
    </source>
</reference>
<keyword evidence="5" id="KW-1185">Reference proteome</keyword>